<reference evidence="2" key="1">
    <citation type="submission" date="2017-03" db="EMBL/GenBank/DDBJ databases">
        <title>Novel pathways for hydrocarbon cycling and metabolic interdependencies in hydrothermal sediment communities.</title>
        <authorList>
            <person name="Dombrowski N."/>
            <person name="Seitz K."/>
            <person name="Teske A."/>
            <person name="Baker B."/>
        </authorList>
    </citation>
    <scope>NUCLEOTIDE SEQUENCE [LARGE SCALE GENOMIC DNA]</scope>
</reference>
<proteinExistence type="predicted"/>
<organism evidence="1 2">
    <name type="scientific">Candidatus Coatesbacteria bacterium 4484_99</name>
    <dbReference type="NCBI Taxonomy" id="1970774"/>
    <lineage>
        <taxon>Bacteria</taxon>
        <taxon>Candidatus Coatesiibacteriota</taxon>
    </lineage>
</organism>
<evidence type="ECO:0000313" key="2">
    <source>
        <dbReference type="Proteomes" id="UP000192611"/>
    </source>
</evidence>
<dbReference type="EMBL" id="NATQ01000053">
    <property type="protein sequence ID" value="OQX90443.1"/>
    <property type="molecule type" value="Genomic_DNA"/>
</dbReference>
<gene>
    <name evidence="1" type="ORF">B6D57_03100</name>
</gene>
<evidence type="ECO:0000313" key="1">
    <source>
        <dbReference type="EMBL" id="OQX90443.1"/>
    </source>
</evidence>
<accession>A0A1W9S0X2</accession>
<sequence length="102" mass="11499">SGFYHNFDECYICDSDGHSSWVYDVEVFTPVFDAKDDSVVTLEFDSEYENIGTDNHAIGNLYVADFEEYADPFDNLDGWTTVDEGAATIEDTSLGNIKAIYR</sequence>
<protein>
    <submittedName>
        <fullName evidence="1">Uncharacterized protein</fullName>
    </submittedName>
</protein>
<dbReference type="Proteomes" id="UP000192611">
    <property type="component" value="Unassembled WGS sequence"/>
</dbReference>
<name>A0A1W9S0X2_9BACT</name>
<comment type="caution">
    <text evidence="1">The sequence shown here is derived from an EMBL/GenBank/DDBJ whole genome shotgun (WGS) entry which is preliminary data.</text>
</comment>
<dbReference type="AlphaFoldDB" id="A0A1W9S0X2"/>
<feature type="non-terminal residue" evidence="1">
    <location>
        <position position="1"/>
    </location>
</feature>